<dbReference type="Pfam" id="PF06839">
    <property type="entry name" value="Zn_ribbon_GRF"/>
    <property type="match status" value="1"/>
</dbReference>
<reference evidence="6" key="1">
    <citation type="submission" date="2024-03" db="EMBL/GenBank/DDBJ databases">
        <title>WGS assembly of Saponaria officinalis var. Norfolk2.</title>
        <authorList>
            <person name="Jenkins J."/>
            <person name="Shu S."/>
            <person name="Grimwood J."/>
            <person name="Barry K."/>
            <person name="Goodstein D."/>
            <person name="Schmutz J."/>
            <person name="Leebens-Mack J."/>
            <person name="Osbourn A."/>
        </authorList>
    </citation>
    <scope>NUCLEOTIDE SEQUENCE [LARGE SCALE GENOMIC DNA]</scope>
    <source>
        <strain evidence="6">JIC</strain>
    </source>
</reference>
<evidence type="ECO:0000256" key="3">
    <source>
        <dbReference type="ARBA" id="ARBA00022833"/>
    </source>
</evidence>
<dbReference type="AlphaFoldDB" id="A0AAW1MVF7"/>
<name>A0AAW1MVF7_SAPOF</name>
<dbReference type="EMBL" id="JBDFQZ010000002">
    <property type="protein sequence ID" value="KAK9748974.1"/>
    <property type="molecule type" value="Genomic_DNA"/>
</dbReference>
<gene>
    <name evidence="6" type="ORF">RND81_02G094000</name>
</gene>
<keyword evidence="7" id="KW-1185">Reference proteome</keyword>
<dbReference type="InterPro" id="IPR010666">
    <property type="entry name" value="Znf_GRF"/>
</dbReference>
<evidence type="ECO:0000259" key="5">
    <source>
        <dbReference type="PROSITE" id="PS51999"/>
    </source>
</evidence>
<evidence type="ECO:0000313" key="6">
    <source>
        <dbReference type="EMBL" id="KAK9748974.1"/>
    </source>
</evidence>
<protein>
    <recommendedName>
        <fullName evidence="5">GRF-type domain-containing protein</fullName>
    </recommendedName>
</protein>
<evidence type="ECO:0000256" key="1">
    <source>
        <dbReference type="ARBA" id="ARBA00022723"/>
    </source>
</evidence>
<dbReference type="PANTHER" id="PTHR33248">
    <property type="entry name" value="ZINC ION-BINDING PROTEIN"/>
    <property type="match status" value="1"/>
</dbReference>
<evidence type="ECO:0000256" key="4">
    <source>
        <dbReference type="PROSITE-ProRule" id="PRU01343"/>
    </source>
</evidence>
<keyword evidence="3" id="KW-0862">Zinc</keyword>
<dbReference type="PROSITE" id="PS51999">
    <property type="entry name" value="ZF_GRF"/>
    <property type="match status" value="1"/>
</dbReference>
<keyword evidence="2 4" id="KW-0863">Zinc-finger</keyword>
<feature type="domain" description="GRF-type" evidence="5">
    <location>
        <begin position="12"/>
        <end position="57"/>
    </location>
</feature>
<organism evidence="6 7">
    <name type="scientific">Saponaria officinalis</name>
    <name type="common">Common soapwort</name>
    <name type="synonym">Lychnis saponaria</name>
    <dbReference type="NCBI Taxonomy" id="3572"/>
    <lineage>
        <taxon>Eukaryota</taxon>
        <taxon>Viridiplantae</taxon>
        <taxon>Streptophyta</taxon>
        <taxon>Embryophyta</taxon>
        <taxon>Tracheophyta</taxon>
        <taxon>Spermatophyta</taxon>
        <taxon>Magnoliopsida</taxon>
        <taxon>eudicotyledons</taxon>
        <taxon>Gunneridae</taxon>
        <taxon>Pentapetalae</taxon>
        <taxon>Caryophyllales</taxon>
        <taxon>Caryophyllaceae</taxon>
        <taxon>Caryophylleae</taxon>
        <taxon>Saponaria</taxon>
    </lineage>
</organism>
<evidence type="ECO:0000256" key="2">
    <source>
        <dbReference type="ARBA" id="ARBA00022771"/>
    </source>
</evidence>
<dbReference type="GO" id="GO:0008270">
    <property type="term" value="F:zinc ion binding"/>
    <property type="evidence" value="ECO:0007669"/>
    <property type="project" value="UniProtKB-KW"/>
</dbReference>
<dbReference type="Proteomes" id="UP001443914">
    <property type="component" value="Unassembled WGS sequence"/>
</dbReference>
<proteinExistence type="predicted"/>
<evidence type="ECO:0000313" key="7">
    <source>
        <dbReference type="Proteomes" id="UP001443914"/>
    </source>
</evidence>
<accession>A0AAW1MVF7</accession>
<sequence length="101" mass="11795">MASNISYTGIKCKCGIPCAHRTSWTLRNSGRKFITCKFYNRDSSMCGCGFFIWVDEDTTGWQRNIINDLLTENRSLKRELRYFVKQGKSLKKLQKRLMGRS</sequence>
<keyword evidence="1" id="KW-0479">Metal-binding</keyword>
<comment type="caution">
    <text evidence="6">The sequence shown here is derived from an EMBL/GenBank/DDBJ whole genome shotgun (WGS) entry which is preliminary data.</text>
</comment>